<dbReference type="InterPro" id="IPR039361">
    <property type="entry name" value="Cyclin"/>
</dbReference>
<dbReference type="InterPro" id="IPR036915">
    <property type="entry name" value="Cyclin-like_sf"/>
</dbReference>
<evidence type="ECO:0000313" key="4">
    <source>
        <dbReference type="Proteomes" id="UP001217963"/>
    </source>
</evidence>
<dbReference type="Pfam" id="PF00134">
    <property type="entry name" value="Cyclin_N"/>
    <property type="match status" value="1"/>
</dbReference>
<feature type="domain" description="Cyclin-like" evidence="2">
    <location>
        <begin position="32"/>
        <end position="116"/>
    </location>
</feature>
<organism evidence="3 4">
    <name type="scientific">Encephalitozoon hellem</name>
    <name type="common">Microsporidian parasite</name>
    <dbReference type="NCBI Taxonomy" id="27973"/>
    <lineage>
        <taxon>Eukaryota</taxon>
        <taxon>Fungi</taxon>
        <taxon>Fungi incertae sedis</taxon>
        <taxon>Microsporidia</taxon>
        <taxon>Unikaryonidae</taxon>
        <taxon>Encephalitozoon</taxon>
    </lineage>
</organism>
<dbReference type="EMBL" id="CP119070">
    <property type="protein sequence ID" value="WEL39498.1"/>
    <property type="molecule type" value="Genomic_DNA"/>
</dbReference>
<dbReference type="PANTHER" id="PTHR10177">
    <property type="entry name" value="CYCLINS"/>
    <property type="match status" value="1"/>
</dbReference>
<dbReference type="SMART" id="SM00385">
    <property type="entry name" value="CYCLIN"/>
    <property type="match status" value="1"/>
</dbReference>
<gene>
    <name evidence="3" type="ORF">PFJ87_09g01260</name>
</gene>
<dbReference type="InterPro" id="IPR006671">
    <property type="entry name" value="Cyclin_N"/>
</dbReference>
<evidence type="ECO:0000256" key="1">
    <source>
        <dbReference type="RuleBase" id="RU000383"/>
    </source>
</evidence>
<comment type="similarity">
    <text evidence="1">Belongs to the cyclin family.</text>
</comment>
<evidence type="ECO:0000313" key="3">
    <source>
        <dbReference type="EMBL" id="WEL39498.1"/>
    </source>
</evidence>
<name>A0ABY8CKQ0_ENCHE</name>
<sequence>MMKRVFQDITNVSRKNIKLTIHKSSHRRKLVKWLYEVMDDFGYSQVTFSTAIFILDKYIETRGLDLEKYQLVGISALFLSAKIEEKQCKGIEDYVHVTDSTCSKEEILEKEVDMLEVFGFNLMFKLPHSFLKEKYLEKVSDKYTVKQSQEIFFCAFSYVIEKNICGSSMYWIYLEGVKEAEKMLSGGEVDAGLRFYLENNKRIKDIFV</sequence>
<protein>
    <submittedName>
        <fullName evidence="3">G2/mitotic-specific cyclin-3</fullName>
    </submittedName>
</protein>
<dbReference type="InterPro" id="IPR013763">
    <property type="entry name" value="Cyclin-like_dom"/>
</dbReference>
<keyword evidence="1" id="KW-0195">Cyclin</keyword>
<dbReference type="SUPFAM" id="SSF47954">
    <property type="entry name" value="Cyclin-like"/>
    <property type="match status" value="1"/>
</dbReference>
<keyword evidence="4" id="KW-1185">Reference proteome</keyword>
<reference evidence="3 4" key="1">
    <citation type="submission" date="2023-02" db="EMBL/GenBank/DDBJ databases">
        <title>Encephalitozoon hellem ATCC 50451 complete genome.</title>
        <authorList>
            <person name="Mascarenhas dos Santos A.C."/>
            <person name="Julian A.T."/>
            <person name="Pombert J.-F."/>
        </authorList>
    </citation>
    <scope>NUCLEOTIDE SEQUENCE [LARGE SCALE GENOMIC DNA]</scope>
    <source>
        <strain evidence="3 4">ATCC 50451</strain>
    </source>
</reference>
<dbReference type="Proteomes" id="UP001217963">
    <property type="component" value="Chromosome IX"/>
</dbReference>
<dbReference type="Gene3D" id="1.10.472.10">
    <property type="entry name" value="Cyclin-like"/>
    <property type="match status" value="1"/>
</dbReference>
<accession>A0ABY8CKQ0</accession>
<evidence type="ECO:0000259" key="2">
    <source>
        <dbReference type="SMART" id="SM00385"/>
    </source>
</evidence>
<proteinExistence type="inferred from homology"/>